<dbReference type="PROSITE" id="PS51257">
    <property type="entry name" value="PROKAR_LIPOPROTEIN"/>
    <property type="match status" value="1"/>
</dbReference>
<accession>A0ABU9GMB5</accession>
<proteinExistence type="predicted"/>
<organism evidence="2 3">
    <name type="scientific">Psychromonas aquatilis</name>
    <dbReference type="NCBI Taxonomy" id="2005072"/>
    <lineage>
        <taxon>Bacteria</taxon>
        <taxon>Pseudomonadati</taxon>
        <taxon>Pseudomonadota</taxon>
        <taxon>Gammaproteobacteria</taxon>
        <taxon>Alteromonadales</taxon>
        <taxon>Psychromonadaceae</taxon>
        <taxon>Psychromonas</taxon>
    </lineage>
</organism>
<name>A0ABU9GMB5_9GAMM</name>
<reference evidence="2 3" key="1">
    <citation type="submission" date="2024-02" db="EMBL/GenBank/DDBJ databases">
        <title>Bacteria isolated from the canopy kelp, Nereocystis luetkeana.</title>
        <authorList>
            <person name="Pfister C.A."/>
            <person name="Younker I.T."/>
            <person name="Light S.H."/>
        </authorList>
    </citation>
    <scope>NUCLEOTIDE SEQUENCE [LARGE SCALE GENOMIC DNA]</scope>
    <source>
        <strain evidence="2 3">TI.1.05</strain>
    </source>
</reference>
<keyword evidence="3" id="KW-1185">Reference proteome</keyword>
<evidence type="ECO:0000313" key="2">
    <source>
        <dbReference type="EMBL" id="MEL0628448.1"/>
    </source>
</evidence>
<keyword evidence="1" id="KW-0812">Transmembrane</keyword>
<feature type="transmembrane region" description="Helical" evidence="1">
    <location>
        <begin position="43"/>
        <end position="61"/>
    </location>
</feature>
<keyword evidence="1" id="KW-1133">Transmembrane helix</keyword>
<dbReference type="RefSeq" id="WP_341596407.1">
    <property type="nucleotide sequence ID" value="NZ_JBAKAZ010000005.1"/>
</dbReference>
<dbReference type="Proteomes" id="UP001369082">
    <property type="component" value="Unassembled WGS sequence"/>
</dbReference>
<comment type="caution">
    <text evidence="2">The sequence shown here is derived from an EMBL/GenBank/DDBJ whole genome shotgun (WGS) entry which is preliminary data.</text>
</comment>
<gene>
    <name evidence="2" type="ORF">V6256_02415</name>
</gene>
<sequence length="202" mass="22480">MKITGWAVIAMYTLATANAGFLIGCTSFGDYFVGVKWTDVVSALGTIIGGFAAAFAAYHAYKTLNTWKEQFAHSQRYEAIVTLEKAYYKLLQDFEVYSQSTLWDSRIKRGTIAHSDLQKLAGDIELHKRNWERALSHSTSSLEWASSFCKDEEASSIDGIIELTELIMRQQISSIEAQERSSTNRVIALSVALEGSINTVSM</sequence>
<evidence type="ECO:0000256" key="1">
    <source>
        <dbReference type="SAM" id="Phobius"/>
    </source>
</evidence>
<protein>
    <submittedName>
        <fullName evidence="2">Uncharacterized protein</fullName>
    </submittedName>
</protein>
<evidence type="ECO:0000313" key="3">
    <source>
        <dbReference type="Proteomes" id="UP001369082"/>
    </source>
</evidence>
<keyword evidence="1" id="KW-0472">Membrane</keyword>
<dbReference type="EMBL" id="JBAKAZ010000005">
    <property type="protein sequence ID" value="MEL0628448.1"/>
    <property type="molecule type" value="Genomic_DNA"/>
</dbReference>